<keyword evidence="2" id="KW-1185">Reference proteome</keyword>
<accession>F2UQI1</accession>
<dbReference type="KEGG" id="sre:PTSG_10170"/>
<sequence length="168" mass="19073">MGSFSHPTSTCSSTTADCHDIQPAFSFLYVDNYNYYNTQRPTHLHPEPTTAMAPMMMRNLMSQTMRVATAASRLNSTKQTASRIRTLATSNSEFLSAGPRKAEREYERAVQQARDVFQHTRTQLSKKSTTAQKDVQESLHQALRQLNHDVAQAKQRYLFATLDKAQEL</sequence>
<dbReference type="GeneID" id="16069037"/>
<name>F2UQI1_SALR5</name>
<dbReference type="RefSeq" id="XP_004988507.1">
    <property type="nucleotide sequence ID" value="XM_004988450.1"/>
</dbReference>
<proteinExistence type="predicted"/>
<dbReference type="Proteomes" id="UP000007799">
    <property type="component" value="Unassembled WGS sequence"/>
</dbReference>
<evidence type="ECO:0000313" key="1">
    <source>
        <dbReference type="EMBL" id="EGD79886.1"/>
    </source>
</evidence>
<gene>
    <name evidence="1" type="ORF">PTSG_10170</name>
</gene>
<dbReference type="InParanoid" id="F2UQI1"/>
<dbReference type="EMBL" id="GL832989">
    <property type="protein sequence ID" value="EGD79886.1"/>
    <property type="molecule type" value="Genomic_DNA"/>
</dbReference>
<organism evidence="2">
    <name type="scientific">Salpingoeca rosetta (strain ATCC 50818 / BSB-021)</name>
    <dbReference type="NCBI Taxonomy" id="946362"/>
    <lineage>
        <taxon>Eukaryota</taxon>
        <taxon>Choanoflagellata</taxon>
        <taxon>Craspedida</taxon>
        <taxon>Salpingoecidae</taxon>
        <taxon>Salpingoeca</taxon>
    </lineage>
</organism>
<evidence type="ECO:0000313" key="2">
    <source>
        <dbReference type="Proteomes" id="UP000007799"/>
    </source>
</evidence>
<reference evidence="1" key="1">
    <citation type="submission" date="2009-08" db="EMBL/GenBank/DDBJ databases">
        <title>Annotation of Salpingoeca rosetta.</title>
        <authorList>
            <consortium name="The Broad Institute Genome Sequencing Platform"/>
            <person name="Russ C."/>
            <person name="Cuomo C."/>
            <person name="Burger G."/>
            <person name="Gray M.W."/>
            <person name="Holland P.W.H."/>
            <person name="King N."/>
            <person name="Lang F.B.F."/>
            <person name="Roger A.J."/>
            <person name="Ruiz-Trillo I."/>
            <person name="Young S.K."/>
            <person name="Zeng Q."/>
            <person name="Gargeya S."/>
            <person name="Alvarado L."/>
            <person name="Berlin A."/>
            <person name="Chapman S.B."/>
            <person name="Chen Z."/>
            <person name="Freedman E."/>
            <person name="Gellesch M."/>
            <person name="Goldberg J."/>
            <person name="Griggs A."/>
            <person name="Gujja S."/>
            <person name="Heilman E."/>
            <person name="Heiman D."/>
            <person name="Howarth C."/>
            <person name="Mehta T."/>
            <person name="Neiman D."/>
            <person name="Pearson M."/>
            <person name="Roberts A."/>
            <person name="Saif S."/>
            <person name="Shea T."/>
            <person name="Shenoy N."/>
            <person name="Sisk P."/>
            <person name="Stolte C."/>
            <person name="Sykes S."/>
            <person name="White J."/>
            <person name="Yandava C."/>
            <person name="Haas B."/>
            <person name="Nusbaum C."/>
            <person name="Birren B."/>
        </authorList>
    </citation>
    <scope>NUCLEOTIDE SEQUENCE [LARGE SCALE GENOMIC DNA]</scope>
    <source>
        <strain evidence="1">ATCC 50818</strain>
    </source>
</reference>
<protein>
    <submittedName>
        <fullName evidence="1">Uncharacterized protein</fullName>
    </submittedName>
</protein>
<dbReference type="AlphaFoldDB" id="F2UQI1"/>